<comment type="caution">
    <text evidence="2">The sequence shown here is derived from an EMBL/GenBank/DDBJ whole genome shotgun (WGS) entry which is preliminary data.</text>
</comment>
<evidence type="ECO:0000313" key="3">
    <source>
        <dbReference type="Proteomes" id="UP001556367"/>
    </source>
</evidence>
<protein>
    <submittedName>
        <fullName evidence="2">Uncharacterized protein</fullName>
    </submittedName>
</protein>
<accession>A0ABR3JQE6</accession>
<name>A0ABR3JQE6_9AGAR</name>
<evidence type="ECO:0000313" key="2">
    <source>
        <dbReference type="EMBL" id="KAL0958053.1"/>
    </source>
</evidence>
<proteinExistence type="predicted"/>
<keyword evidence="3" id="KW-1185">Reference proteome</keyword>
<dbReference type="Proteomes" id="UP001556367">
    <property type="component" value="Unassembled WGS sequence"/>
</dbReference>
<feature type="region of interest" description="Disordered" evidence="1">
    <location>
        <begin position="40"/>
        <end position="61"/>
    </location>
</feature>
<feature type="compositionally biased region" description="Low complexity" evidence="1">
    <location>
        <begin position="40"/>
        <end position="57"/>
    </location>
</feature>
<feature type="region of interest" description="Disordered" evidence="1">
    <location>
        <begin position="102"/>
        <end position="126"/>
    </location>
</feature>
<organism evidence="2 3">
    <name type="scientific">Hohenbuehelia grisea</name>
    <dbReference type="NCBI Taxonomy" id="104357"/>
    <lineage>
        <taxon>Eukaryota</taxon>
        <taxon>Fungi</taxon>
        <taxon>Dikarya</taxon>
        <taxon>Basidiomycota</taxon>
        <taxon>Agaricomycotina</taxon>
        <taxon>Agaricomycetes</taxon>
        <taxon>Agaricomycetidae</taxon>
        <taxon>Agaricales</taxon>
        <taxon>Pleurotineae</taxon>
        <taxon>Pleurotaceae</taxon>
        <taxon>Hohenbuehelia</taxon>
    </lineage>
</organism>
<evidence type="ECO:0000256" key="1">
    <source>
        <dbReference type="SAM" id="MobiDB-lite"/>
    </source>
</evidence>
<feature type="region of interest" description="Disordered" evidence="1">
    <location>
        <begin position="538"/>
        <end position="564"/>
    </location>
</feature>
<dbReference type="EMBL" id="JASNQZ010000004">
    <property type="protein sequence ID" value="KAL0958053.1"/>
    <property type="molecule type" value="Genomic_DNA"/>
</dbReference>
<gene>
    <name evidence="2" type="ORF">HGRIS_000230</name>
</gene>
<reference evidence="3" key="1">
    <citation type="submission" date="2024-06" db="EMBL/GenBank/DDBJ databases">
        <title>Multi-omics analyses provide insights into the biosynthesis of the anticancer antibiotic pleurotin in Hohenbuehelia grisea.</title>
        <authorList>
            <person name="Weaver J.A."/>
            <person name="Alberti F."/>
        </authorList>
    </citation>
    <scope>NUCLEOTIDE SEQUENCE [LARGE SCALE GENOMIC DNA]</scope>
    <source>
        <strain evidence="3">T-177</strain>
    </source>
</reference>
<sequence>MPKIRKAVEIIDLTTPPRKRVRHDLDSTSKSQYYSAYLPSSSFDSSASRTPSSFASLTPMDTPSNPLGLRHRQSMLWSLPDQSSFSDHIPLRFQLVQCVPPRSGKGKGKMARTPATSSQNVPKPGEKITINPAITIRHDREGVNRIVQVPRNYTFLHVRRLIMFLFGGIGGESIEIECGDEQDIDVPRTRPKARDDNEPYVFEVFRNIDMYAPKARPGEIREGELWTRLSNAQEARKVEESQSGDTEEEINDFFRGSTALRKVLASASSQAPSTSDADIEECSWKSEDELDLFSIWPKGCNYHSRGIVYRHNASTQIHISVPHDPPARQKCMDNLPRVFSARGLVRLHGVNPRNLGALCPQDELVDSSRDDEFRENLTCTISPDIYNKPFAFQQFYRNAAQLEGHDPPRTTWADAWETPGLHFDDIPATPSMTFGSSSPASAYPYTPSSAQSLRVDTHDFGFTSRASFDSGLSASQQSIKSSPLVSPAVQLKRNLLTKTPFPQTTPQTHHRMRRVEKRIVRDTRELTLKMREALERQAKREAEKRKEKEEKARTSSSTTVTHKIVPLPPLFPTLFLSASEVDAEGEMDEEVDELSDDVDVVAEHEGADEDEDEQADEDEQDEEGKEDEEDEEDEELIDELAETEIAEEVVKRALFPEAFSAPCNAGHHAPTLRPAQFRDATKAQDDGPKLGKPFKLFATRDELKLPSLAPTSSPDPIWMKDATGEWQAIYA</sequence>
<feature type="region of interest" description="Disordered" evidence="1">
    <location>
        <begin position="604"/>
        <end position="638"/>
    </location>
</feature>
<feature type="compositionally biased region" description="Basic and acidic residues" evidence="1">
    <location>
        <begin position="538"/>
        <end position="553"/>
    </location>
</feature>